<reference evidence="5 6" key="1">
    <citation type="submission" date="2019-02" db="EMBL/GenBank/DDBJ databases">
        <title>Genome sequencing of the rare red list fungi Dentipellis fragilis.</title>
        <authorList>
            <person name="Buettner E."/>
            <person name="Kellner H."/>
        </authorList>
    </citation>
    <scope>NUCLEOTIDE SEQUENCE [LARGE SCALE GENOMIC DNA]</scope>
    <source>
        <strain evidence="5 6">DSM 105465</strain>
    </source>
</reference>
<dbReference type="InterPro" id="IPR008979">
    <property type="entry name" value="Galactose-bd-like_sf"/>
</dbReference>
<evidence type="ECO:0000259" key="3">
    <source>
        <dbReference type="Pfam" id="PF13363"/>
    </source>
</evidence>
<feature type="domain" description="Beta-galactosidase jelly roll" evidence="4">
    <location>
        <begin position="85"/>
        <end position="204"/>
    </location>
</feature>
<gene>
    <name evidence="5" type="ORF">EVG20_g9795</name>
</gene>
<evidence type="ECO:0000259" key="4">
    <source>
        <dbReference type="Pfam" id="PF13364"/>
    </source>
</evidence>
<proteinExistence type="predicted"/>
<evidence type="ECO:0000256" key="2">
    <source>
        <dbReference type="ARBA" id="ARBA00023295"/>
    </source>
</evidence>
<dbReference type="InterPro" id="IPR025972">
    <property type="entry name" value="BetaGal_dom3"/>
</dbReference>
<sequence>ADGTLALRGDLNASARLTVVGPPNVRGVSWNGERVSPDARAADEVTSVGGFVGEVALAGSVRGVSAPALEGWKFKDSLPEVQAAFDDAAWVVANHTSTNIPTKPTYGDGRVLYGCDYGFCENIVLWRGHFNATGSEKSVNLSIIGAFAASVWLNDHFLNTSFGNSTNNRNSIDETDQIFTFPDGAVLAGQDNVITIVQDNMGLDEANNQKSARGVRGFQLNTGNFSDWRVQGKIGGYTAFPDKTRGVLNEGGLFGERQGWHLPSFDTSSWETRELSAGLPNGTAGVGFFVTTFDLNVPTGLDVLMSFTFDDVSQPYRALLFVNGWMMGKRVANLGPQFKFPVHEGILEYNGTNTVAVALWAMESVALKPTLNLTVDTVLDGGVGGIVANNPKWSATGRT</sequence>
<dbReference type="EMBL" id="SEOQ01001051">
    <property type="protein sequence ID" value="TFY54232.1"/>
    <property type="molecule type" value="Genomic_DNA"/>
</dbReference>
<name>A0A4Y9XWR9_9AGAM</name>
<dbReference type="Gene3D" id="2.60.390.10">
    <property type="entry name" value="Beta-galactosidase, domain 3"/>
    <property type="match status" value="1"/>
</dbReference>
<feature type="domain" description="Beta-galactosidase jelly roll" evidence="4">
    <location>
        <begin position="254"/>
        <end position="363"/>
    </location>
</feature>
<evidence type="ECO:0000313" key="6">
    <source>
        <dbReference type="Proteomes" id="UP000298327"/>
    </source>
</evidence>
<dbReference type="InterPro" id="IPR036833">
    <property type="entry name" value="BetaGal_dom3_sf"/>
</dbReference>
<comment type="caution">
    <text evidence="5">The sequence shown here is derived from an EMBL/GenBank/DDBJ whole genome shotgun (WGS) entry which is preliminary data.</text>
</comment>
<dbReference type="STRING" id="205917.A0A4Y9XWR9"/>
<dbReference type="Proteomes" id="UP000298327">
    <property type="component" value="Unassembled WGS sequence"/>
</dbReference>
<keyword evidence="1" id="KW-0378">Hydrolase</keyword>
<dbReference type="Pfam" id="PF13363">
    <property type="entry name" value="BetaGal_dom3"/>
    <property type="match status" value="1"/>
</dbReference>
<dbReference type="SUPFAM" id="SSF117100">
    <property type="entry name" value="Beta-galactosidase LacA, domain 3"/>
    <property type="match status" value="1"/>
</dbReference>
<dbReference type="SUPFAM" id="SSF49785">
    <property type="entry name" value="Galactose-binding domain-like"/>
    <property type="match status" value="2"/>
</dbReference>
<protein>
    <submittedName>
        <fullName evidence="5">Uncharacterized protein</fullName>
    </submittedName>
</protein>
<keyword evidence="2" id="KW-0326">Glycosidase</keyword>
<dbReference type="Pfam" id="PF13364">
    <property type="entry name" value="BetaGal_ABD2"/>
    <property type="match status" value="2"/>
</dbReference>
<dbReference type="GO" id="GO:0004565">
    <property type="term" value="F:beta-galactosidase activity"/>
    <property type="evidence" value="ECO:0007669"/>
    <property type="project" value="UniProtKB-ARBA"/>
</dbReference>
<evidence type="ECO:0000256" key="1">
    <source>
        <dbReference type="ARBA" id="ARBA00022801"/>
    </source>
</evidence>
<organism evidence="5 6">
    <name type="scientific">Dentipellis fragilis</name>
    <dbReference type="NCBI Taxonomy" id="205917"/>
    <lineage>
        <taxon>Eukaryota</taxon>
        <taxon>Fungi</taxon>
        <taxon>Dikarya</taxon>
        <taxon>Basidiomycota</taxon>
        <taxon>Agaricomycotina</taxon>
        <taxon>Agaricomycetes</taxon>
        <taxon>Russulales</taxon>
        <taxon>Hericiaceae</taxon>
        <taxon>Dentipellis</taxon>
    </lineage>
</organism>
<keyword evidence="6" id="KW-1185">Reference proteome</keyword>
<dbReference type="AlphaFoldDB" id="A0A4Y9XWR9"/>
<evidence type="ECO:0000313" key="5">
    <source>
        <dbReference type="EMBL" id="TFY54232.1"/>
    </source>
</evidence>
<accession>A0A4Y9XWR9</accession>
<feature type="non-terminal residue" evidence="5">
    <location>
        <position position="1"/>
    </location>
</feature>
<dbReference type="InterPro" id="IPR025300">
    <property type="entry name" value="BetaGal_jelly_roll_dom"/>
</dbReference>
<dbReference type="Gene3D" id="2.60.120.260">
    <property type="entry name" value="Galactose-binding domain-like"/>
    <property type="match status" value="2"/>
</dbReference>
<dbReference type="OrthoDB" id="1657402at2759"/>
<feature type="domain" description="Beta-galactosidase" evidence="3">
    <location>
        <begin position="2"/>
        <end position="41"/>
    </location>
</feature>